<sequence length="262" mass="27248">MAIEAAAARLGFIGAGAITAAFVDGLAARGAPNPILLSPRSERVARDIAARVATARVAASNAEVVDGSDILFLAVRPSQVETALAEITLRPGQILCSFVIGLGLAELERLSPGTPVCRVLPLPTVALRKGPLLCSPPLTPVLDLLSGLGEIIVPETEAEFDALGAASGLMSSFFELETAVARWLGANGVAGTTGARYVGALFSGLSEITLREAGRLSDLAAEHETPGGINERTRRALRRSGWFDEPGTAMSEVRSIRRADLA</sequence>
<dbReference type="Gene3D" id="3.40.50.720">
    <property type="entry name" value="NAD(P)-binding Rossmann-like Domain"/>
    <property type="match status" value="1"/>
</dbReference>
<dbReference type="InterPro" id="IPR036291">
    <property type="entry name" value="NAD(P)-bd_dom_sf"/>
</dbReference>
<comment type="caution">
    <text evidence="3">The sequence shown here is derived from an EMBL/GenBank/DDBJ whole genome shotgun (WGS) entry which is preliminary data.</text>
</comment>
<organism evidence="3 4">
    <name type="scientific">Rhodovulum sulfidophilum</name>
    <name type="common">Rhodobacter sulfidophilus</name>
    <dbReference type="NCBI Taxonomy" id="35806"/>
    <lineage>
        <taxon>Bacteria</taxon>
        <taxon>Pseudomonadati</taxon>
        <taxon>Pseudomonadota</taxon>
        <taxon>Alphaproteobacteria</taxon>
        <taxon>Rhodobacterales</taxon>
        <taxon>Paracoccaceae</taxon>
        <taxon>Rhodovulum</taxon>
    </lineage>
</organism>
<dbReference type="PANTHER" id="PTHR11645:SF13">
    <property type="entry name" value="PYRROLINE-5-CARBOXYLATE REDUCTASE CATALYTIC N-TERMINAL DOMAIN-CONTAINING PROTEIN"/>
    <property type="match status" value="1"/>
</dbReference>
<evidence type="ECO:0000256" key="1">
    <source>
        <dbReference type="ARBA" id="ARBA00005525"/>
    </source>
</evidence>
<dbReference type="GO" id="GO:0004735">
    <property type="term" value="F:pyrroline-5-carboxylate reductase activity"/>
    <property type="evidence" value="ECO:0007669"/>
    <property type="project" value="TreeGrafter"/>
</dbReference>
<dbReference type="Proteomes" id="UP000249185">
    <property type="component" value="Unassembled WGS sequence"/>
</dbReference>
<dbReference type="Pfam" id="PF03807">
    <property type="entry name" value="F420_oxidored"/>
    <property type="match status" value="1"/>
</dbReference>
<accession>A0A2W5Q042</accession>
<dbReference type="GO" id="GO:0055129">
    <property type="term" value="P:L-proline biosynthetic process"/>
    <property type="evidence" value="ECO:0007669"/>
    <property type="project" value="TreeGrafter"/>
</dbReference>
<evidence type="ECO:0000313" key="4">
    <source>
        <dbReference type="Proteomes" id="UP000249185"/>
    </source>
</evidence>
<gene>
    <name evidence="3" type="ORF">DI556_15080</name>
</gene>
<proteinExistence type="inferred from homology"/>
<dbReference type="SUPFAM" id="SSF51735">
    <property type="entry name" value="NAD(P)-binding Rossmann-fold domains"/>
    <property type="match status" value="1"/>
</dbReference>
<dbReference type="AlphaFoldDB" id="A0A2W5Q042"/>
<dbReference type="InterPro" id="IPR028939">
    <property type="entry name" value="P5C_Rdtase_cat_N"/>
</dbReference>
<protein>
    <recommendedName>
        <fullName evidence="2">Pyrroline-5-carboxylate reductase catalytic N-terminal domain-containing protein</fullName>
    </recommendedName>
</protein>
<comment type="similarity">
    <text evidence="1">Belongs to the pyrroline-5-carboxylate reductase family.</text>
</comment>
<name>A0A2W5Q042_RHOSU</name>
<reference evidence="3 4" key="1">
    <citation type="submission" date="2017-08" db="EMBL/GenBank/DDBJ databases">
        <title>Infants hospitalized years apart are colonized by the same room-sourced microbial strains.</title>
        <authorList>
            <person name="Brooks B."/>
            <person name="Olm M.R."/>
            <person name="Firek B.A."/>
            <person name="Baker R."/>
            <person name="Thomas B.C."/>
            <person name="Morowitz M.J."/>
            <person name="Banfield J.F."/>
        </authorList>
    </citation>
    <scope>NUCLEOTIDE SEQUENCE [LARGE SCALE GENOMIC DNA]</scope>
    <source>
        <strain evidence="3">S2_005_002_R2_34</strain>
    </source>
</reference>
<dbReference type="EMBL" id="QFPW01000013">
    <property type="protein sequence ID" value="PZQ48143.1"/>
    <property type="molecule type" value="Genomic_DNA"/>
</dbReference>
<evidence type="ECO:0000259" key="2">
    <source>
        <dbReference type="Pfam" id="PF03807"/>
    </source>
</evidence>
<evidence type="ECO:0000313" key="3">
    <source>
        <dbReference type="EMBL" id="PZQ48143.1"/>
    </source>
</evidence>
<dbReference type="PANTHER" id="PTHR11645">
    <property type="entry name" value="PYRROLINE-5-CARBOXYLATE REDUCTASE"/>
    <property type="match status" value="1"/>
</dbReference>
<feature type="domain" description="Pyrroline-5-carboxylate reductase catalytic N-terminal" evidence="2">
    <location>
        <begin position="9"/>
        <end position="98"/>
    </location>
</feature>